<feature type="transmembrane region" description="Helical" evidence="7">
    <location>
        <begin position="65"/>
        <end position="84"/>
    </location>
</feature>
<feature type="transmembrane region" description="Helical" evidence="7">
    <location>
        <begin position="137"/>
        <end position="163"/>
    </location>
</feature>
<feature type="transmembrane region" description="Helical" evidence="7">
    <location>
        <begin position="96"/>
        <end position="117"/>
    </location>
</feature>
<feature type="transmembrane region" description="Helical" evidence="7">
    <location>
        <begin position="224"/>
        <end position="244"/>
    </location>
</feature>
<dbReference type="PANTHER" id="PTHR30477">
    <property type="entry name" value="ABC-TRANSPORTER METAL-BINDING PROTEIN"/>
    <property type="match status" value="1"/>
</dbReference>
<comment type="similarity">
    <text evidence="2 6">Belongs to the ABC-3 integral membrane protein family.</text>
</comment>
<accession>A0ABQ6TMM7</accession>
<evidence type="ECO:0000313" key="8">
    <source>
        <dbReference type="EMBL" id="KAB0669601.1"/>
    </source>
</evidence>
<reference evidence="8 9" key="1">
    <citation type="journal article" date="2020" name="Microorganisms">
        <title>Description of Three Novel Members in the Family Geobacteraceae, Oryzomonas japonicum gen. nov., sp. nov., Oryzomonas sagensis sp. nov., and Oryzomonas ruber sp. nov.</title>
        <authorList>
            <person name="Xu Z."/>
            <person name="Masuda Y."/>
            <person name="Hayakawa C."/>
            <person name="Ushijima N."/>
            <person name="Kawano K."/>
            <person name="Shiratori Y."/>
            <person name="Senoo K."/>
            <person name="Itoh H."/>
        </authorList>
    </citation>
    <scope>NUCLEOTIDE SEQUENCE [LARGE SCALE GENOMIC DNA]</scope>
    <source>
        <strain evidence="8 9">Red100</strain>
    </source>
</reference>
<evidence type="ECO:0000313" key="9">
    <source>
        <dbReference type="Proteomes" id="UP000798046"/>
    </source>
</evidence>
<evidence type="ECO:0000256" key="7">
    <source>
        <dbReference type="SAM" id="Phobius"/>
    </source>
</evidence>
<organism evidence="8 9">
    <name type="scientific">Oryzomonas sagensis</name>
    <dbReference type="NCBI Taxonomy" id="2603857"/>
    <lineage>
        <taxon>Bacteria</taxon>
        <taxon>Pseudomonadati</taxon>
        <taxon>Thermodesulfobacteriota</taxon>
        <taxon>Desulfuromonadia</taxon>
        <taxon>Geobacterales</taxon>
        <taxon>Geobacteraceae</taxon>
        <taxon>Oryzomonas</taxon>
    </lineage>
</organism>
<dbReference type="CDD" id="cd06550">
    <property type="entry name" value="TM_ABC_iron-siderophores_like"/>
    <property type="match status" value="1"/>
</dbReference>
<name>A0ABQ6TMM7_9BACT</name>
<feature type="transmembrane region" description="Helical" evidence="7">
    <location>
        <begin position="12"/>
        <end position="35"/>
    </location>
</feature>
<dbReference type="Pfam" id="PF00950">
    <property type="entry name" value="ABC-3"/>
    <property type="match status" value="1"/>
</dbReference>
<gene>
    <name evidence="8" type="ORF">F6V30_12420</name>
</gene>
<keyword evidence="5 7" id="KW-0472">Membrane</keyword>
<dbReference type="Proteomes" id="UP000798046">
    <property type="component" value="Unassembled WGS sequence"/>
</dbReference>
<protein>
    <submittedName>
        <fullName evidence="8">Metal ABC transporter permease</fullName>
    </submittedName>
</protein>
<evidence type="ECO:0000256" key="2">
    <source>
        <dbReference type="ARBA" id="ARBA00008034"/>
    </source>
</evidence>
<proteinExistence type="inferred from homology"/>
<evidence type="ECO:0000256" key="6">
    <source>
        <dbReference type="RuleBase" id="RU003943"/>
    </source>
</evidence>
<feature type="transmembrane region" description="Helical" evidence="7">
    <location>
        <begin position="175"/>
        <end position="193"/>
    </location>
</feature>
<evidence type="ECO:0000256" key="3">
    <source>
        <dbReference type="ARBA" id="ARBA00022692"/>
    </source>
</evidence>
<keyword evidence="9" id="KW-1185">Reference proteome</keyword>
<comment type="subcellular location">
    <subcellularLocation>
        <location evidence="6">Cell membrane</location>
        <topology evidence="6">Multi-pass membrane protein</topology>
    </subcellularLocation>
    <subcellularLocation>
        <location evidence="1">Membrane</location>
        <topology evidence="1">Multi-pass membrane protein</topology>
    </subcellularLocation>
</comment>
<evidence type="ECO:0000256" key="5">
    <source>
        <dbReference type="ARBA" id="ARBA00023136"/>
    </source>
</evidence>
<feature type="transmembrane region" description="Helical" evidence="7">
    <location>
        <begin position="199"/>
        <end position="217"/>
    </location>
</feature>
<dbReference type="SUPFAM" id="SSF81345">
    <property type="entry name" value="ABC transporter involved in vitamin B12 uptake, BtuC"/>
    <property type="match status" value="1"/>
</dbReference>
<feature type="transmembrane region" description="Helical" evidence="7">
    <location>
        <begin position="250"/>
        <end position="267"/>
    </location>
</feature>
<dbReference type="Gene3D" id="1.10.3470.10">
    <property type="entry name" value="ABC transporter involved in vitamin B12 uptake, BtuC"/>
    <property type="match status" value="1"/>
</dbReference>
<dbReference type="EMBL" id="VZRA01000003">
    <property type="protein sequence ID" value="KAB0669601.1"/>
    <property type="molecule type" value="Genomic_DNA"/>
</dbReference>
<dbReference type="RefSeq" id="WP_151157270.1">
    <property type="nucleotide sequence ID" value="NZ_VZRA01000003.1"/>
</dbReference>
<comment type="caution">
    <text evidence="8">The sequence shown here is derived from an EMBL/GenBank/DDBJ whole genome shotgun (WGS) entry which is preliminary data.</text>
</comment>
<dbReference type="InterPro" id="IPR001626">
    <property type="entry name" value="ABC_TroCD"/>
</dbReference>
<keyword evidence="3 6" id="KW-0812">Transmembrane</keyword>
<sequence>MNFIEILSYGFIQRALLAGTLIAVLCSVLGVFLVLRRLSLIGDGLAHVTFGGTAIALSLKLYSASALLVSLPVVLLSSLGILKLTEKARLSGDSAIGIVSALGISAGIILASVGGGYNVDLLSYLFGNILSITSQEVGIAAVLFCVVVLLLSLFFNDLLAIAFDEELARVSGIRTATINAVLVLLTALSVVLAMKLVGIMLISSLLILPAVSALQLARSFKSCVVLAALQGGCSVVAGIFLSFATNLPTSAMIVLLNLAFFGLAFLARRCVQPKSSS</sequence>
<evidence type="ECO:0000256" key="1">
    <source>
        <dbReference type="ARBA" id="ARBA00004141"/>
    </source>
</evidence>
<dbReference type="PANTHER" id="PTHR30477:SF0">
    <property type="entry name" value="METAL TRANSPORT SYSTEM MEMBRANE PROTEIN TM_0125-RELATED"/>
    <property type="match status" value="1"/>
</dbReference>
<keyword evidence="4 7" id="KW-1133">Transmembrane helix</keyword>
<dbReference type="InterPro" id="IPR037294">
    <property type="entry name" value="ABC_BtuC-like"/>
</dbReference>
<keyword evidence="6" id="KW-0813">Transport</keyword>
<evidence type="ECO:0000256" key="4">
    <source>
        <dbReference type="ARBA" id="ARBA00022989"/>
    </source>
</evidence>